<accession>A0A1A7GDR9</accession>
<keyword evidence="1" id="KW-0614">Plasmid</keyword>
<gene>
    <name evidence="1" type="ORF">MCM2015_pMC2_11</name>
</gene>
<name>A0A1A7GDR9_9ZZZZ</name>
<geneLocation type="plasmid" evidence="1">
    <name>pMC2</name>
</geneLocation>
<proteinExistence type="predicted"/>
<dbReference type="AlphaFoldDB" id="A0A1A7GDR9"/>
<reference evidence="1" key="1">
    <citation type="journal article" date="2016" name="Sci. Rep.">
        <title>Genomics of high molecular weight plasmids isolated from an on-farm biopurification system.</title>
        <authorList>
            <person name="Martini M.C."/>
            <person name="Wibberg D."/>
            <person name="Lozano M."/>
            <person name="Torres Tejerizo G."/>
            <person name="Albicoro F.J."/>
            <person name="Jaenicke S."/>
            <person name="van Elsas J.D."/>
            <person name="Petroni A."/>
            <person name="Garcillan-Barcia M.P."/>
            <person name="de la Cruz F."/>
            <person name="Schluter A."/>
            <person name="Puhler A."/>
            <person name="Pistorio M."/>
            <person name="Lagares A."/>
            <person name="Del Papa M.F."/>
        </authorList>
    </citation>
    <scope>NUCLEOTIDE SEQUENCE</scope>
    <source>
        <plasmid evidence="1">pMC2</plasmid>
    </source>
</reference>
<protein>
    <submittedName>
        <fullName evidence="1">Uncharacterized protein</fullName>
    </submittedName>
</protein>
<evidence type="ECO:0000313" key="1">
    <source>
        <dbReference type="EMBL" id="CVK35503.1"/>
    </source>
</evidence>
<dbReference type="EMBL" id="LT158602">
    <property type="protein sequence ID" value="CVK35503.1"/>
    <property type="molecule type" value="Genomic_DNA"/>
</dbReference>
<organism evidence="1">
    <name type="scientific">biofilter metagenome</name>
    <dbReference type="NCBI Taxonomy" id="1070537"/>
    <lineage>
        <taxon>unclassified sequences</taxon>
        <taxon>metagenomes</taxon>
        <taxon>ecological metagenomes</taxon>
    </lineage>
</organism>
<sequence>MSSLDSAAAPSVSEICASLDRAPVAPQTSAQTPASIKVIKPLGTLSEEYVSKYLIWIAEDQQHARLLEQLHDKRKAGQHKDAIWAGCWVLKGQVERFIKELRDMGGLLYVGQAPAIEAARRLVKGGAA</sequence>